<dbReference type="RefSeq" id="XP_026598906.1">
    <property type="nucleotide sequence ID" value="XM_026752463.1"/>
</dbReference>
<evidence type="ECO:0000256" key="2">
    <source>
        <dbReference type="SAM" id="MobiDB-lite"/>
    </source>
</evidence>
<accession>A0A3D8QIZ1</accession>
<feature type="compositionally biased region" description="Basic and acidic residues" evidence="2">
    <location>
        <begin position="325"/>
        <end position="345"/>
    </location>
</feature>
<feature type="region of interest" description="Disordered" evidence="2">
    <location>
        <begin position="299"/>
        <end position="382"/>
    </location>
</feature>
<feature type="compositionally biased region" description="Gly residues" evidence="2">
    <location>
        <begin position="355"/>
        <end position="364"/>
    </location>
</feature>
<protein>
    <recommendedName>
        <fullName evidence="3">TauD/TfdA-like domain-containing protein</fullName>
    </recommendedName>
</protein>
<dbReference type="STRING" id="1810919.A0A3D8QIZ1"/>
<comment type="caution">
    <text evidence="4">The sequence shown here is derived from an EMBL/GenBank/DDBJ whole genome shotgun (WGS) entry which is preliminary data.</text>
</comment>
<dbReference type="GO" id="GO:0016491">
    <property type="term" value="F:oxidoreductase activity"/>
    <property type="evidence" value="ECO:0007669"/>
    <property type="project" value="UniProtKB-KW"/>
</dbReference>
<dbReference type="AlphaFoldDB" id="A0A3D8QIZ1"/>
<dbReference type="GeneID" id="38120817"/>
<reference evidence="4 5" key="1">
    <citation type="journal article" date="2018" name="IMA Fungus">
        <title>IMA Genome-F 9: Draft genome sequence of Annulohypoxylon stygium, Aspergillus mulundensis, Berkeleyomyces basicola (syn. Thielaviopsis basicola), Ceratocystis smalleyi, two Cercospora beticola strains, Coleophoma cylindrospora, Fusarium fracticaudum, Phialophora cf. hyalina, and Morchella septimelata.</title>
        <authorList>
            <person name="Wingfield B.D."/>
            <person name="Bills G.F."/>
            <person name="Dong Y."/>
            <person name="Huang W."/>
            <person name="Nel W.J."/>
            <person name="Swalarsk-Parry B.S."/>
            <person name="Vaghefi N."/>
            <person name="Wilken P.M."/>
            <person name="An Z."/>
            <person name="de Beer Z.W."/>
            <person name="De Vos L."/>
            <person name="Chen L."/>
            <person name="Duong T.A."/>
            <person name="Gao Y."/>
            <person name="Hammerbacher A."/>
            <person name="Kikkert J.R."/>
            <person name="Li Y."/>
            <person name="Li H."/>
            <person name="Li K."/>
            <person name="Li Q."/>
            <person name="Liu X."/>
            <person name="Ma X."/>
            <person name="Naidoo K."/>
            <person name="Pethybridge S.J."/>
            <person name="Sun J."/>
            <person name="Steenkamp E.T."/>
            <person name="van der Nest M.A."/>
            <person name="van Wyk S."/>
            <person name="Wingfield M.J."/>
            <person name="Xiong C."/>
            <person name="Yue Q."/>
            <person name="Zhang X."/>
        </authorList>
    </citation>
    <scope>NUCLEOTIDE SEQUENCE [LARGE SCALE GENOMIC DNA]</scope>
    <source>
        <strain evidence="4 5">DSM 5745</strain>
    </source>
</reference>
<keyword evidence="1" id="KW-0560">Oxidoreductase</keyword>
<proteinExistence type="predicted"/>
<keyword evidence="5" id="KW-1185">Reference proteome</keyword>
<feature type="region of interest" description="Disordered" evidence="2">
    <location>
        <begin position="48"/>
        <end position="80"/>
    </location>
</feature>
<name>A0A3D8QIZ1_9EURO</name>
<dbReference type="OrthoDB" id="408743at2759"/>
<feature type="region of interest" description="Disordered" evidence="2">
    <location>
        <begin position="96"/>
        <end position="126"/>
    </location>
</feature>
<dbReference type="EMBL" id="PVWQ01000016">
    <property type="protein sequence ID" value="RDW61775.1"/>
    <property type="molecule type" value="Genomic_DNA"/>
</dbReference>
<dbReference type="Pfam" id="PF02668">
    <property type="entry name" value="TauD"/>
    <property type="match status" value="1"/>
</dbReference>
<feature type="domain" description="TauD/TfdA-like" evidence="3">
    <location>
        <begin position="132"/>
        <end position="268"/>
    </location>
</feature>
<sequence length="406" mass="44961">MSIGAYEVVMCGEDEQSEALISPSHRNGFKPAPMCKDDNHGATEYWISESERPHPRAVRSSTNEPAHPRTPSPPKHRVTTCSQTVRRCQTHIGIHHRNNKGAPAHQNPDVAPRKARHAPFPRPPHPLRRRLQCIAHAFGYTPHEIIGIVFDRPVLAPNMAPANEALKEARIYNHNESPRPARAGVYLLLLHRAPATGGETTIPSSLELFRRARAEMPTSLTCWRRGHHEPGHVYGRAAVRGRVDDETGVRKEFADTDDDETKRRKVEAQIARYGRGRHTTSEWTDDDRERLQLVLTHHLPRVPSARNPERTFPLPTPFRASGVPQERDRSQEGKSRRAPGQERRASGVWRRHADSGGGPGGAGAHHGRDPRATSMAGGRRAGLRQCRCAAWAGAVGRGAGGSRCSG</sequence>
<evidence type="ECO:0000259" key="3">
    <source>
        <dbReference type="Pfam" id="PF02668"/>
    </source>
</evidence>
<gene>
    <name evidence="4" type="ORF">DSM5745_10447</name>
</gene>
<dbReference type="SUPFAM" id="SSF51197">
    <property type="entry name" value="Clavaminate synthase-like"/>
    <property type="match status" value="1"/>
</dbReference>
<feature type="compositionally biased region" description="Basic residues" evidence="2">
    <location>
        <begin position="113"/>
        <end position="126"/>
    </location>
</feature>
<organism evidence="4 5">
    <name type="scientific">Aspergillus mulundensis</name>
    <dbReference type="NCBI Taxonomy" id="1810919"/>
    <lineage>
        <taxon>Eukaryota</taxon>
        <taxon>Fungi</taxon>
        <taxon>Dikarya</taxon>
        <taxon>Ascomycota</taxon>
        <taxon>Pezizomycotina</taxon>
        <taxon>Eurotiomycetes</taxon>
        <taxon>Eurotiomycetidae</taxon>
        <taxon>Eurotiales</taxon>
        <taxon>Aspergillaceae</taxon>
        <taxon>Aspergillus</taxon>
        <taxon>Aspergillus subgen. Nidulantes</taxon>
    </lineage>
</organism>
<evidence type="ECO:0000256" key="1">
    <source>
        <dbReference type="ARBA" id="ARBA00023002"/>
    </source>
</evidence>
<evidence type="ECO:0000313" key="5">
    <source>
        <dbReference type="Proteomes" id="UP000256690"/>
    </source>
</evidence>
<dbReference type="InterPro" id="IPR042098">
    <property type="entry name" value="TauD-like_sf"/>
</dbReference>
<dbReference type="Proteomes" id="UP000256690">
    <property type="component" value="Unassembled WGS sequence"/>
</dbReference>
<dbReference type="Gene3D" id="3.60.130.10">
    <property type="entry name" value="Clavaminate synthase-like"/>
    <property type="match status" value="1"/>
</dbReference>
<evidence type="ECO:0000313" key="4">
    <source>
        <dbReference type="EMBL" id="RDW61775.1"/>
    </source>
</evidence>
<dbReference type="InterPro" id="IPR003819">
    <property type="entry name" value="TauD/TfdA-like"/>
</dbReference>